<proteinExistence type="predicted"/>
<accession>A0AA86J0B6</accession>
<evidence type="ECO:0000313" key="2">
    <source>
        <dbReference type="Proteomes" id="UP000682928"/>
    </source>
</evidence>
<dbReference type="Proteomes" id="UP000682928">
    <property type="component" value="Chromosome"/>
</dbReference>
<sequence length="57" mass="5832">MSLVEGRSHKGSLRYVNVYSATEETNLTGGGLNGVGLTGHTDTGAPCGAPVQPTIEM</sequence>
<reference evidence="1" key="1">
    <citation type="submission" date="2021-04" db="EMBL/GenBank/DDBJ databases">
        <title>Difference and commonality of drug resistance evolution in various bacteria. and drug sensitivity profiles.</title>
        <authorList>
            <person name="Maeda T."/>
            <person name="Shibai A."/>
            <person name="Kawada K."/>
            <person name="Kotani H."/>
            <person name="Tarusawa Y."/>
            <person name="Tanabe K."/>
            <person name="Furusawa C."/>
        </authorList>
    </citation>
    <scope>NUCLEOTIDE SEQUENCE</scope>
    <source>
        <strain evidence="1">JCM 8580</strain>
    </source>
</reference>
<dbReference type="EMBL" id="AP024590">
    <property type="protein sequence ID" value="BCU57022.1"/>
    <property type="molecule type" value="Genomic_DNA"/>
</dbReference>
<gene>
    <name evidence="1" type="ORF">ENKO_36160</name>
</gene>
<dbReference type="AlphaFoldDB" id="A0AA86J0B6"/>
<name>A0AA86J0B6_9ENTR</name>
<organism evidence="1 2">
    <name type="scientific">Enterobacter kobei</name>
    <dbReference type="NCBI Taxonomy" id="208224"/>
    <lineage>
        <taxon>Bacteria</taxon>
        <taxon>Pseudomonadati</taxon>
        <taxon>Pseudomonadota</taxon>
        <taxon>Gammaproteobacteria</taxon>
        <taxon>Enterobacterales</taxon>
        <taxon>Enterobacteriaceae</taxon>
        <taxon>Enterobacter</taxon>
        <taxon>Enterobacter cloacae complex</taxon>
    </lineage>
</organism>
<evidence type="ECO:0000313" key="1">
    <source>
        <dbReference type="EMBL" id="BCU57022.1"/>
    </source>
</evidence>
<protein>
    <submittedName>
        <fullName evidence="1">Uncharacterized protein</fullName>
    </submittedName>
</protein>